<gene>
    <name evidence="1" type="ORF">METZ01_LOCUS370441</name>
</gene>
<dbReference type="EMBL" id="UINC01134196">
    <property type="protein sequence ID" value="SVD17587.1"/>
    <property type="molecule type" value="Genomic_DNA"/>
</dbReference>
<evidence type="ECO:0000313" key="1">
    <source>
        <dbReference type="EMBL" id="SVD17587.1"/>
    </source>
</evidence>
<feature type="non-terminal residue" evidence="1">
    <location>
        <position position="38"/>
    </location>
</feature>
<name>A0A382T7W7_9ZZZZ</name>
<reference evidence="1" key="1">
    <citation type="submission" date="2018-05" db="EMBL/GenBank/DDBJ databases">
        <authorList>
            <person name="Lanie J.A."/>
            <person name="Ng W.-L."/>
            <person name="Kazmierczak K.M."/>
            <person name="Andrzejewski T.M."/>
            <person name="Davidsen T.M."/>
            <person name="Wayne K.J."/>
            <person name="Tettelin H."/>
            <person name="Glass J.I."/>
            <person name="Rusch D."/>
            <person name="Podicherti R."/>
            <person name="Tsui H.-C.T."/>
            <person name="Winkler M.E."/>
        </authorList>
    </citation>
    <scope>NUCLEOTIDE SEQUENCE</scope>
</reference>
<proteinExistence type="predicted"/>
<accession>A0A382T7W7</accession>
<sequence length="38" mass="4275">MPLIAKNINMEYPGAIVFKDLNLEIADQQMIAVKTEVL</sequence>
<protein>
    <submittedName>
        <fullName evidence="1">Uncharacterized protein</fullName>
    </submittedName>
</protein>
<organism evidence="1">
    <name type="scientific">marine metagenome</name>
    <dbReference type="NCBI Taxonomy" id="408172"/>
    <lineage>
        <taxon>unclassified sequences</taxon>
        <taxon>metagenomes</taxon>
        <taxon>ecological metagenomes</taxon>
    </lineage>
</organism>
<dbReference type="AlphaFoldDB" id="A0A382T7W7"/>